<dbReference type="AlphaFoldDB" id="A0A2H3DBH4"/>
<dbReference type="InParanoid" id="A0A2H3DBH4"/>
<evidence type="ECO:0000313" key="1">
    <source>
        <dbReference type="EMBL" id="PBK85613.1"/>
    </source>
</evidence>
<dbReference type="EMBL" id="KZ293689">
    <property type="protein sequence ID" value="PBK85613.1"/>
    <property type="molecule type" value="Genomic_DNA"/>
</dbReference>
<organism evidence="1 2">
    <name type="scientific">Armillaria gallica</name>
    <name type="common">Bulbous honey fungus</name>
    <name type="synonym">Armillaria bulbosa</name>
    <dbReference type="NCBI Taxonomy" id="47427"/>
    <lineage>
        <taxon>Eukaryota</taxon>
        <taxon>Fungi</taxon>
        <taxon>Dikarya</taxon>
        <taxon>Basidiomycota</taxon>
        <taxon>Agaricomycotina</taxon>
        <taxon>Agaricomycetes</taxon>
        <taxon>Agaricomycetidae</taxon>
        <taxon>Agaricales</taxon>
        <taxon>Marasmiineae</taxon>
        <taxon>Physalacriaceae</taxon>
        <taxon>Armillaria</taxon>
    </lineage>
</organism>
<protein>
    <submittedName>
        <fullName evidence="1">Uncharacterized protein</fullName>
    </submittedName>
</protein>
<proteinExistence type="predicted"/>
<keyword evidence="2" id="KW-1185">Reference proteome</keyword>
<name>A0A2H3DBH4_ARMGA</name>
<accession>A0A2H3DBH4</accession>
<gene>
    <name evidence="1" type="ORF">ARMGADRAFT_547747</name>
</gene>
<evidence type="ECO:0000313" key="2">
    <source>
        <dbReference type="Proteomes" id="UP000217790"/>
    </source>
</evidence>
<dbReference type="Proteomes" id="UP000217790">
    <property type="component" value="Unassembled WGS sequence"/>
</dbReference>
<sequence>MFKLGVPEVSEITESPTISAEVADTTSSTYVVPISTGSTCSISARALLRNILVWSIKQNTMRCRDYQLHSLLRFHYF</sequence>
<reference evidence="2" key="1">
    <citation type="journal article" date="2017" name="Nat. Ecol. Evol.">
        <title>Genome expansion and lineage-specific genetic innovations in the forest pathogenic fungi Armillaria.</title>
        <authorList>
            <person name="Sipos G."/>
            <person name="Prasanna A.N."/>
            <person name="Walter M.C."/>
            <person name="O'Connor E."/>
            <person name="Balint B."/>
            <person name="Krizsan K."/>
            <person name="Kiss B."/>
            <person name="Hess J."/>
            <person name="Varga T."/>
            <person name="Slot J."/>
            <person name="Riley R."/>
            <person name="Boka B."/>
            <person name="Rigling D."/>
            <person name="Barry K."/>
            <person name="Lee J."/>
            <person name="Mihaltcheva S."/>
            <person name="LaButti K."/>
            <person name="Lipzen A."/>
            <person name="Waldron R."/>
            <person name="Moloney N.M."/>
            <person name="Sperisen C."/>
            <person name="Kredics L."/>
            <person name="Vagvoelgyi C."/>
            <person name="Patrignani A."/>
            <person name="Fitzpatrick D."/>
            <person name="Nagy I."/>
            <person name="Doyle S."/>
            <person name="Anderson J.B."/>
            <person name="Grigoriev I.V."/>
            <person name="Gueldener U."/>
            <person name="Muensterkoetter M."/>
            <person name="Nagy L.G."/>
        </authorList>
    </citation>
    <scope>NUCLEOTIDE SEQUENCE [LARGE SCALE GENOMIC DNA]</scope>
    <source>
        <strain evidence="2">Ar21-2</strain>
    </source>
</reference>